<organism evidence="1 2">
    <name type="scientific">Enterococcus entomosocium</name>
    <dbReference type="NCBI Taxonomy" id="3034352"/>
    <lineage>
        <taxon>Bacteria</taxon>
        <taxon>Bacillati</taxon>
        <taxon>Bacillota</taxon>
        <taxon>Bacilli</taxon>
        <taxon>Lactobacillales</taxon>
        <taxon>Enterococcaceae</taxon>
        <taxon>Enterococcus</taxon>
    </lineage>
</organism>
<gene>
    <name evidence="1" type="ORF">AB1I55_04585</name>
</gene>
<dbReference type="RefSeq" id="WP_196043847.1">
    <property type="nucleotide sequence ID" value="NZ_JBFDTA010000001.1"/>
</dbReference>
<reference evidence="1 2" key="1">
    <citation type="submission" date="2024-05" db="EMBL/GenBank/DDBJ databases">
        <title>Human gut microbiome strain richness.</title>
        <authorList>
            <person name="Chen-Liaw A."/>
        </authorList>
    </citation>
    <scope>NUCLEOTIDE SEQUENCE [LARGE SCALE GENOMIC DNA]</scope>
    <source>
        <strain evidence="1 2">J1100102st1_G3_J1100102_180507</strain>
    </source>
</reference>
<evidence type="ECO:0000313" key="1">
    <source>
        <dbReference type="EMBL" id="MEW3465384.1"/>
    </source>
</evidence>
<dbReference type="Proteomes" id="UP001554047">
    <property type="component" value="Unassembled WGS sequence"/>
</dbReference>
<proteinExistence type="predicted"/>
<comment type="caution">
    <text evidence="1">The sequence shown here is derived from an EMBL/GenBank/DDBJ whole genome shotgun (WGS) entry which is preliminary data.</text>
</comment>
<sequence length="212" mass="25547">MELEYTINDVYNYILSEFDLTDYIELHEGDGKSIKRYIQNMMTKKNIPYVRQEYHKKGKPKIYNQESVDILIEYCGRYFASFSVISDEEKSLALENHSKFKNISYELDNMERLSDDEMKEIFQNCGTAPTNEELELQNQRVDYNITFDSLYKERKYQIMLEALFNDKFEMNEENLMVHIQNKAKHLVYDAHDHKIIRSLSRIDYAENYYKKK</sequence>
<protein>
    <submittedName>
        <fullName evidence="1">Uncharacterized protein</fullName>
    </submittedName>
</protein>
<evidence type="ECO:0000313" key="2">
    <source>
        <dbReference type="Proteomes" id="UP001554047"/>
    </source>
</evidence>
<accession>A0ABV3MD69</accession>
<dbReference type="EMBL" id="JBFDTB010000004">
    <property type="protein sequence ID" value="MEW3465384.1"/>
    <property type="molecule type" value="Genomic_DNA"/>
</dbReference>
<keyword evidence="2" id="KW-1185">Reference proteome</keyword>
<name>A0ABV3MD69_9ENTE</name>